<feature type="transmembrane region" description="Helical" evidence="9">
    <location>
        <begin position="107"/>
        <end position="124"/>
    </location>
</feature>
<dbReference type="SUPFAM" id="SSF55874">
    <property type="entry name" value="ATPase domain of HSP90 chaperone/DNA topoisomerase II/histidine kinase"/>
    <property type="match status" value="1"/>
</dbReference>
<keyword evidence="9" id="KW-1133">Transmembrane helix</keyword>
<dbReference type="Gene3D" id="3.30.565.10">
    <property type="entry name" value="Histidine kinase-like ATPase, C-terminal domain"/>
    <property type="match status" value="1"/>
</dbReference>
<name>A0A1V4A0N0_9ACTN</name>
<accession>A0A1V4A0N0</accession>
<gene>
    <name evidence="11" type="ORF">B1H18_30215</name>
</gene>
<comment type="caution">
    <text evidence="11">The sequence shown here is derived from an EMBL/GenBank/DDBJ whole genome shotgun (WGS) entry which is preliminary data.</text>
</comment>
<protein>
    <recommendedName>
        <fullName evidence="2">histidine kinase</fullName>
        <ecNumber evidence="2">2.7.13.3</ecNumber>
    </recommendedName>
</protein>
<dbReference type="PANTHER" id="PTHR24421:SF10">
    <property type="entry name" value="NITRATE_NITRITE SENSOR PROTEIN NARQ"/>
    <property type="match status" value="1"/>
</dbReference>
<sequence>MVVTTEGKPPSAHPVPPRPFLPRADLWQHVLPRGLGLALVLVGLPFSDGLVWSATTWVLVVLMSGAWALWCAAGYRAGSPVPEALAVPILGVAMISGNLLITLEPKAMLATAIVGMAAVSSGAIPSTLLSAALLAAGSLALAIGGIVAGLPGQAWARVAAWIAALLACQLAGATRRSIGTQHAQAEELLVQTRRVHQEEQRAAALAERTRVAREIHDVLAQSLGALAVQLDVTDSLLTADPPRTEEAVERVQNARRIAVDGLTETRRAIAVLRADTPPLPEALTALVHDHRTASGAPATFTPVGTPRALEPDVGLALLRVAQESLVNAAKHARGQELTATLYYEEDQVRLTVLSGPAGSGVGEAGPRPRVAGMDGGYGLAGMRERLLLVGGDLTVGPTLEGWRVQAEVPA</sequence>
<dbReference type="Pfam" id="PF07730">
    <property type="entry name" value="HisKA_3"/>
    <property type="match status" value="1"/>
</dbReference>
<keyword evidence="4" id="KW-0808">Transferase</keyword>
<feature type="domain" description="Signal transduction histidine kinase subgroup 3 dimerisation and phosphoacceptor" evidence="10">
    <location>
        <begin position="207"/>
        <end position="275"/>
    </location>
</feature>
<dbReference type="OrthoDB" id="227596at2"/>
<dbReference type="GO" id="GO:0005524">
    <property type="term" value="F:ATP binding"/>
    <property type="evidence" value="ECO:0007669"/>
    <property type="project" value="UniProtKB-KW"/>
</dbReference>
<dbReference type="Proteomes" id="UP000190539">
    <property type="component" value="Unassembled WGS sequence"/>
</dbReference>
<evidence type="ECO:0000259" key="10">
    <source>
        <dbReference type="Pfam" id="PF07730"/>
    </source>
</evidence>
<organism evidence="11 12">
    <name type="scientific">Streptomyces tsukubensis</name>
    <dbReference type="NCBI Taxonomy" id="83656"/>
    <lineage>
        <taxon>Bacteria</taxon>
        <taxon>Bacillati</taxon>
        <taxon>Actinomycetota</taxon>
        <taxon>Actinomycetes</taxon>
        <taxon>Kitasatosporales</taxon>
        <taxon>Streptomycetaceae</taxon>
        <taxon>Streptomyces</taxon>
    </lineage>
</organism>
<keyword evidence="9" id="KW-0812">Transmembrane</keyword>
<feature type="transmembrane region" description="Helical" evidence="9">
    <location>
        <begin position="131"/>
        <end position="148"/>
    </location>
</feature>
<feature type="transmembrane region" description="Helical" evidence="9">
    <location>
        <begin position="84"/>
        <end position="101"/>
    </location>
</feature>
<evidence type="ECO:0000256" key="7">
    <source>
        <dbReference type="ARBA" id="ARBA00022840"/>
    </source>
</evidence>
<evidence type="ECO:0000256" key="5">
    <source>
        <dbReference type="ARBA" id="ARBA00022741"/>
    </source>
</evidence>
<dbReference type="STRING" id="83656.B1H18_30215"/>
<keyword evidence="7" id="KW-0067">ATP-binding</keyword>
<dbReference type="AlphaFoldDB" id="A0A1V4A0N0"/>
<evidence type="ECO:0000313" key="12">
    <source>
        <dbReference type="Proteomes" id="UP000190539"/>
    </source>
</evidence>
<keyword evidence="3" id="KW-0597">Phosphoprotein</keyword>
<evidence type="ECO:0000256" key="2">
    <source>
        <dbReference type="ARBA" id="ARBA00012438"/>
    </source>
</evidence>
<keyword evidence="5" id="KW-0547">Nucleotide-binding</keyword>
<dbReference type="PANTHER" id="PTHR24421">
    <property type="entry name" value="NITRATE/NITRITE SENSOR PROTEIN NARX-RELATED"/>
    <property type="match status" value="1"/>
</dbReference>
<dbReference type="GO" id="GO:0046983">
    <property type="term" value="F:protein dimerization activity"/>
    <property type="evidence" value="ECO:0007669"/>
    <property type="project" value="InterPro"/>
</dbReference>
<evidence type="ECO:0000256" key="8">
    <source>
        <dbReference type="ARBA" id="ARBA00023012"/>
    </source>
</evidence>
<feature type="transmembrane region" description="Helical" evidence="9">
    <location>
        <begin position="50"/>
        <end position="72"/>
    </location>
</feature>
<dbReference type="CDD" id="cd16917">
    <property type="entry name" value="HATPase_UhpB-NarQ-NarX-like"/>
    <property type="match status" value="1"/>
</dbReference>
<dbReference type="RefSeq" id="WP_077973536.1">
    <property type="nucleotide sequence ID" value="NZ_CP045178.1"/>
</dbReference>
<proteinExistence type="predicted"/>
<dbReference type="Gene3D" id="1.20.5.1930">
    <property type="match status" value="1"/>
</dbReference>
<evidence type="ECO:0000313" key="11">
    <source>
        <dbReference type="EMBL" id="OON72333.1"/>
    </source>
</evidence>
<keyword evidence="6" id="KW-0418">Kinase</keyword>
<keyword evidence="12" id="KW-1185">Reference proteome</keyword>
<dbReference type="InterPro" id="IPR050482">
    <property type="entry name" value="Sensor_HK_TwoCompSys"/>
</dbReference>
<comment type="catalytic activity">
    <reaction evidence="1">
        <text>ATP + protein L-histidine = ADP + protein N-phospho-L-histidine.</text>
        <dbReference type="EC" id="2.7.13.3"/>
    </reaction>
</comment>
<dbReference type="GO" id="GO:0000155">
    <property type="term" value="F:phosphorelay sensor kinase activity"/>
    <property type="evidence" value="ECO:0007669"/>
    <property type="project" value="InterPro"/>
</dbReference>
<evidence type="ECO:0000256" key="3">
    <source>
        <dbReference type="ARBA" id="ARBA00022553"/>
    </source>
</evidence>
<dbReference type="InterPro" id="IPR036890">
    <property type="entry name" value="HATPase_C_sf"/>
</dbReference>
<dbReference type="EMBL" id="MVFC01000039">
    <property type="protein sequence ID" value="OON72333.1"/>
    <property type="molecule type" value="Genomic_DNA"/>
</dbReference>
<keyword evidence="9" id="KW-0472">Membrane</keyword>
<dbReference type="GO" id="GO:0016020">
    <property type="term" value="C:membrane"/>
    <property type="evidence" value="ECO:0007669"/>
    <property type="project" value="InterPro"/>
</dbReference>
<dbReference type="InterPro" id="IPR011712">
    <property type="entry name" value="Sig_transdc_His_kin_sub3_dim/P"/>
</dbReference>
<keyword evidence="8" id="KW-0902">Two-component regulatory system</keyword>
<evidence type="ECO:0000256" key="9">
    <source>
        <dbReference type="SAM" id="Phobius"/>
    </source>
</evidence>
<evidence type="ECO:0000256" key="1">
    <source>
        <dbReference type="ARBA" id="ARBA00000085"/>
    </source>
</evidence>
<reference evidence="11 12" key="1">
    <citation type="submission" date="2017-02" db="EMBL/GenBank/DDBJ databases">
        <title>Draft Genome Sequence of Streptomyces tsukubaensis F601, a Producer of the immunosuppressant tacrolimus FK506.</title>
        <authorList>
            <person name="Zong G."/>
            <person name="Zhong C."/>
            <person name="Fu J."/>
            <person name="Qin R."/>
            <person name="Cao G."/>
        </authorList>
    </citation>
    <scope>NUCLEOTIDE SEQUENCE [LARGE SCALE GENOMIC DNA]</scope>
    <source>
        <strain evidence="11 12">F601</strain>
    </source>
</reference>
<dbReference type="EC" id="2.7.13.3" evidence="2"/>
<evidence type="ECO:0000256" key="6">
    <source>
        <dbReference type="ARBA" id="ARBA00022777"/>
    </source>
</evidence>
<evidence type="ECO:0000256" key="4">
    <source>
        <dbReference type="ARBA" id="ARBA00022679"/>
    </source>
</evidence>